<dbReference type="AlphaFoldDB" id="A0A4Z0V7P3"/>
<dbReference type="GO" id="GO:0005829">
    <property type="term" value="C:cytosol"/>
    <property type="evidence" value="ECO:0007669"/>
    <property type="project" value="TreeGrafter"/>
</dbReference>
<keyword evidence="5 12" id="KW-0067">ATP-binding</keyword>
<comment type="catalytic activity">
    <reaction evidence="8">
        <text>Couples ATP hydrolysis with the unwinding of duplex DNA by translocating in the 3'-5' direction.</text>
        <dbReference type="EC" id="5.6.2.4"/>
    </reaction>
</comment>
<dbReference type="Pfam" id="PF13361">
    <property type="entry name" value="UvrD_C"/>
    <property type="match status" value="1"/>
</dbReference>
<dbReference type="PANTHER" id="PTHR11070:SF2">
    <property type="entry name" value="ATP-DEPENDENT DNA HELICASE SRS2"/>
    <property type="match status" value="1"/>
</dbReference>
<evidence type="ECO:0000256" key="12">
    <source>
        <dbReference type="PROSITE-ProRule" id="PRU00560"/>
    </source>
</evidence>
<dbReference type="RefSeq" id="WP_135471407.1">
    <property type="nucleotide sequence ID" value="NZ_CASJDB010000026.1"/>
</dbReference>
<dbReference type="Pfam" id="PF00580">
    <property type="entry name" value="UvrD-helicase"/>
    <property type="match status" value="1"/>
</dbReference>
<evidence type="ECO:0000256" key="1">
    <source>
        <dbReference type="ARBA" id="ARBA00009922"/>
    </source>
</evidence>
<keyword evidence="6" id="KW-0238">DNA-binding</keyword>
<dbReference type="InterPro" id="IPR027417">
    <property type="entry name" value="P-loop_NTPase"/>
</dbReference>
<evidence type="ECO:0000256" key="8">
    <source>
        <dbReference type="ARBA" id="ARBA00034617"/>
    </source>
</evidence>
<reference evidence="15 16" key="1">
    <citation type="submission" date="2019-02" db="EMBL/GenBank/DDBJ databases">
        <title>Isolation and identification of novel species under the genus Muribaculum.</title>
        <authorList>
            <person name="Miyake S."/>
            <person name="Ding Y."/>
            <person name="Low A."/>
            <person name="Soh M."/>
            <person name="Seedorf H."/>
        </authorList>
    </citation>
    <scope>NUCLEOTIDE SEQUENCE [LARGE SCALE GENOMIC DNA]</scope>
    <source>
        <strain evidence="15 16">TLL-A3</strain>
    </source>
</reference>
<keyword evidence="16" id="KW-1185">Reference proteome</keyword>
<dbReference type="PANTHER" id="PTHR11070">
    <property type="entry name" value="UVRD / RECB / PCRA DNA HELICASE FAMILY MEMBER"/>
    <property type="match status" value="1"/>
</dbReference>
<name>A0A4Z0V7P3_9BACT</name>
<accession>A0A4Z0V7P3</accession>
<dbReference type="PROSITE" id="PS51217">
    <property type="entry name" value="UVRD_HELICASE_CTER"/>
    <property type="match status" value="1"/>
</dbReference>
<feature type="domain" description="UvrD-like helicase ATP-binding" evidence="13">
    <location>
        <begin position="8"/>
        <end position="293"/>
    </location>
</feature>
<evidence type="ECO:0000256" key="6">
    <source>
        <dbReference type="ARBA" id="ARBA00023125"/>
    </source>
</evidence>
<keyword evidence="7" id="KW-0413">Isomerase</keyword>
<dbReference type="PROSITE" id="PS51198">
    <property type="entry name" value="UVRD_HELICASE_ATP_BIND"/>
    <property type="match status" value="1"/>
</dbReference>
<sequence length="778" mass="87612">MDPEEYLGKLNTQQRAAVEYCDGPQLVIAGAGSGKTRVLTYKIVHLLAHGYEPWRILALTFTNKAAREMRERVEALVGPEVSSSLWMGTFHSIFARILRLNAEHIGFKSSFTIYDAADSKALVKLIIKDMQLDDKVYKPSTVHNAISWAKNALISPEDYALNRDLQRADTNARRPRTCEIYRCYRDRCRVAGAMDFDDLLFYTNVLFRDHPDVSRHYQEFFRYVLVDEYQDTNFAQHLIVKQLTQGASRLCVVGDDAQSIYSFRGANIRNILEMENSYPGLQTFKLERNYRSTQNIIDAAGSLISKNVDQIPKNVYSENDRGTLIDVVKCYSDYEEAAQVAARVSQIKRTTGDPYDGTAILYRTNAQSRVLEESLRKRNVPYRIYGGLSFYQRKEVKDAIAYFRMSLNPDDDEALRRIINFPARGIGDTTLGKLTRAAMDAGVSLWGVITGLDRYDCGLNAGTRNKLQDFASLIKGFIELNAQGRDAYDVARSIIDRTGLYKMLVHDSTPESISKQENLQELLKGVKEYVEAMVEQGRDDVSLGSFMTEVSLATDQDINNGVDEESVTMMTVHAAKGLEFDNVFIVGVEEDLFPSAMAAQSAAEVEEERRLLYVAITRARKFCMISYATQRFRNGQTVFPRPSRFIGDIDTRYLHISGGSDFVPSASMVQQRRVTASYNASMAGSARPLNDLRRPLSENRRQAEGRAASASSVPAGDFKLHSASEVNVGTRIRHTKFGVGLVTELDTSGVDARMTVEFESDDIKSRTLLFKYAKFMIL</sequence>
<comment type="catalytic activity">
    <reaction evidence="11">
        <text>ATP + H2O = ADP + phosphate + H(+)</text>
        <dbReference type="Rhea" id="RHEA:13065"/>
        <dbReference type="ChEBI" id="CHEBI:15377"/>
        <dbReference type="ChEBI" id="CHEBI:15378"/>
        <dbReference type="ChEBI" id="CHEBI:30616"/>
        <dbReference type="ChEBI" id="CHEBI:43474"/>
        <dbReference type="ChEBI" id="CHEBI:456216"/>
        <dbReference type="EC" id="5.6.2.4"/>
    </reaction>
</comment>
<dbReference type="Gene3D" id="1.10.486.10">
    <property type="entry name" value="PCRA, domain 4"/>
    <property type="match status" value="1"/>
</dbReference>
<keyword evidence="2 12" id="KW-0547">Nucleotide-binding</keyword>
<evidence type="ECO:0000256" key="9">
    <source>
        <dbReference type="ARBA" id="ARBA00034808"/>
    </source>
</evidence>
<dbReference type="EMBL" id="SJSA01000001">
    <property type="protein sequence ID" value="TGG40394.1"/>
    <property type="molecule type" value="Genomic_DNA"/>
</dbReference>
<dbReference type="GO" id="GO:0000725">
    <property type="term" value="P:recombinational repair"/>
    <property type="evidence" value="ECO:0007669"/>
    <property type="project" value="TreeGrafter"/>
</dbReference>
<evidence type="ECO:0000256" key="11">
    <source>
        <dbReference type="ARBA" id="ARBA00048988"/>
    </source>
</evidence>
<keyword evidence="3 12" id="KW-0378">Hydrolase</keyword>
<evidence type="ECO:0000256" key="2">
    <source>
        <dbReference type="ARBA" id="ARBA00022741"/>
    </source>
</evidence>
<comment type="similarity">
    <text evidence="1">Belongs to the helicase family. UvrD subfamily.</text>
</comment>
<feature type="domain" description="UvrD-like helicase C-terminal" evidence="14">
    <location>
        <begin position="294"/>
        <end position="577"/>
    </location>
</feature>
<dbReference type="EC" id="5.6.2.4" evidence="9"/>
<evidence type="ECO:0000313" key="15">
    <source>
        <dbReference type="EMBL" id="TGG40394.1"/>
    </source>
</evidence>
<evidence type="ECO:0000256" key="3">
    <source>
        <dbReference type="ARBA" id="ARBA00022801"/>
    </source>
</evidence>
<dbReference type="GO" id="GO:0033202">
    <property type="term" value="C:DNA helicase complex"/>
    <property type="evidence" value="ECO:0007669"/>
    <property type="project" value="TreeGrafter"/>
</dbReference>
<evidence type="ECO:0000256" key="7">
    <source>
        <dbReference type="ARBA" id="ARBA00023235"/>
    </source>
</evidence>
<evidence type="ECO:0000259" key="13">
    <source>
        <dbReference type="PROSITE" id="PS51198"/>
    </source>
</evidence>
<dbReference type="CDD" id="cd17932">
    <property type="entry name" value="DEXQc_UvrD"/>
    <property type="match status" value="1"/>
</dbReference>
<keyword evidence="4 12" id="KW-0347">Helicase</keyword>
<dbReference type="GO" id="GO:0005524">
    <property type="term" value="F:ATP binding"/>
    <property type="evidence" value="ECO:0007669"/>
    <property type="project" value="UniProtKB-UniRule"/>
</dbReference>
<evidence type="ECO:0000256" key="10">
    <source>
        <dbReference type="ARBA" id="ARBA00034923"/>
    </source>
</evidence>
<evidence type="ECO:0000256" key="5">
    <source>
        <dbReference type="ARBA" id="ARBA00022840"/>
    </source>
</evidence>
<dbReference type="InterPro" id="IPR013986">
    <property type="entry name" value="DExx_box_DNA_helicase_dom_sf"/>
</dbReference>
<dbReference type="InterPro" id="IPR000212">
    <property type="entry name" value="DNA_helicase_UvrD/REP"/>
</dbReference>
<dbReference type="Gene3D" id="3.40.50.300">
    <property type="entry name" value="P-loop containing nucleotide triphosphate hydrolases"/>
    <property type="match status" value="2"/>
</dbReference>
<proteinExistence type="inferred from homology"/>
<dbReference type="SUPFAM" id="SSF52540">
    <property type="entry name" value="P-loop containing nucleoside triphosphate hydrolases"/>
    <property type="match status" value="1"/>
</dbReference>
<evidence type="ECO:0000256" key="4">
    <source>
        <dbReference type="ARBA" id="ARBA00022806"/>
    </source>
</evidence>
<gene>
    <name evidence="15" type="ORF">EZ315_06740</name>
</gene>
<protein>
    <recommendedName>
        <fullName evidence="9">DNA 3'-5' helicase</fullName>
        <ecNumber evidence="9">5.6.2.4</ecNumber>
    </recommendedName>
    <alternativeName>
        <fullName evidence="10">DNA 3'-5' helicase II</fullName>
    </alternativeName>
</protein>
<dbReference type="GeneID" id="82149484"/>
<evidence type="ECO:0000313" key="16">
    <source>
        <dbReference type="Proteomes" id="UP000297635"/>
    </source>
</evidence>
<feature type="binding site" evidence="12">
    <location>
        <begin position="29"/>
        <end position="36"/>
    </location>
    <ligand>
        <name>ATP</name>
        <dbReference type="ChEBI" id="CHEBI:30616"/>
    </ligand>
</feature>
<dbReference type="GO" id="GO:0043138">
    <property type="term" value="F:3'-5' DNA helicase activity"/>
    <property type="evidence" value="ECO:0007669"/>
    <property type="project" value="UniProtKB-EC"/>
</dbReference>
<dbReference type="InterPro" id="IPR014017">
    <property type="entry name" value="DNA_helicase_UvrD-like_C"/>
</dbReference>
<evidence type="ECO:0000259" key="14">
    <source>
        <dbReference type="PROSITE" id="PS51217"/>
    </source>
</evidence>
<comment type="caution">
    <text evidence="15">The sequence shown here is derived from an EMBL/GenBank/DDBJ whole genome shotgun (WGS) entry which is preliminary data.</text>
</comment>
<dbReference type="CDD" id="cd18807">
    <property type="entry name" value="SF1_C_UvrD"/>
    <property type="match status" value="1"/>
</dbReference>
<dbReference type="GO" id="GO:0003677">
    <property type="term" value="F:DNA binding"/>
    <property type="evidence" value="ECO:0007669"/>
    <property type="project" value="UniProtKB-KW"/>
</dbReference>
<organism evidence="15 16">
    <name type="scientific">Duncaniella freteri</name>
    <dbReference type="NCBI Taxonomy" id="2530391"/>
    <lineage>
        <taxon>Bacteria</taxon>
        <taxon>Pseudomonadati</taxon>
        <taxon>Bacteroidota</taxon>
        <taxon>Bacteroidia</taxon>
        <taxon>Bacteroidales</taxon>
        <taxon>Muribaculaceae</taxon>
        <taxon>Duncaniella</taxon>
    </lineage>
</organism>
<dbReference type="InterPro" id="IPR014016">
    <property type="entry name" value="UvrD-like_ATP-bd"/>
</dbReference>
<dbReference type="Proteomes" id="UP000297635">
    <property type="component" value="Unassembled WGS sequence"/>
</dbReference>
<dbReference type="GO" id="GO:0016887">
    <property type="term" value="F:ATP hydrolysis activity"/>
    <property type="evidence" value="ECO:0007669"/>
    <property type="project" value="RHEA"/>
</dbReference>
<dbReference type="Gene3D" id="1.10.10.160">
    <property type="match status" value="1"/>
</dbReference>